<keyword evidence="5" id="KW-1185">Reference proteome</keyword>
<gene>
    <name evidence="4" type="ORF">HNQ94_001630</name>
</gene>
<dbReference type="Proteomes" id="UP000581688">
    <property type="component" value="Unassembled WGS sequence"/>
</dbReference>
<protein>
    <recommendedName>
        <fullName evidence="6">DUF4179 domain-containing protein</fullName>
    </recommendedName>
</protein>
<feature type="transmembrane region" description="Helical" evidence="1">
    <location>
        <begin position="41"/>
        <end position="60"/>
    </location>
</feature>
<keyword evidence="1" id="KW-0472">Membrane</keyword>
<dbReference type="InterPro" id="IPR040680">
    <property type="entry name" value="DUF5643"/>
</dbReference>
<dbReference type="InterPro" id="IPR025436">
    <property type="entry name" value="DUF4179"/>
</dbReference>
<evidence type="ECO:0000259" key="2">
    <source>
        <dbReference type="Pfam" id="PF13786"/>
    </source>
</evidence>
<feature type="domain" description="DUF4179" evidence="2">
    <location>
        <begin position="39"/>
        <end position="127"/>
    </location>
</feature>
<reference evidence="4 5" key="1">
    <citation type="submission" date="2020-08" db="EMBL/GenBank/DDBJ databases">
        <title>Genomic Encyclopedia of Type Strains, Phase IV (KMG-IV): sequencing the most valuable type-strain genomes for metagenomic binning, comparative biology and taxonomic classification.</title>
        <authorList>
            <person name="Goeker M."/>
        </authorList>
    </citation>
    <scope>NUCLEOTIDE SEQUENCE [LARGE SCALE GENOMIC DNA]</scope>
    <source>
        <strain evidence="4 5">DSM 19612</strain>
    </source>
</reference>
<dbReference type="Pfam" id="PF13786">
    <property type="entry name" value="DUF4179"/>
    <property type="match status" value="1"/>
</dbReference>
<evidence type="ECO:0000313" key="4">
    <source>
        <dbReference type="EMBL" id="MBB6453182.1"/>
    </source>
</evidence>
<keyword evidence="1" id="KW-0812">Transmembrane</keyword>
<evidence type="ECO:0008006" key="6">
    <source>
        <dbReference type="Google" id="ProtNLM"/>
    </source>
</evidence>
<evidence type="ECO:0000313" key="5">
    <source>
        <dbReference type="Proteomes" id="UP000581688"/>
    </source>
</evidence>
<evidence type="ECO:0000256" key="1">
    <source>
        <dbReference type="SAM" id="Phobius"/>
    </source>
</evidence>
<accession>A0A841Q4A0</accession>
<name>A0A841Q4A0_9BACI</name>
<sequence>MEKWEKELINKVNTAIPDLVDERINITLKQLPRKKRTPKSIYFSSIAAATIFLLFGLSYLSTPFANTMGSLPVIGSVFEMVGTIGEKKGFEQGLTTYLGEEVEIKDQYITFTESLYDGGSIHIGFIVHNHEEGKAPERFLQEIAVYINGEAPSGYGMGVDGKVLEDGTYIGTINIELDSSVPDSFMLGLGDRDSNSLYVELPVEKQGESESFLVNETKKWKDQLMLYKKVTFFPTSTEITYQTVMNEDEFQTHHMDVIVYDDQGRLLQPFSGGGSGGGPKDGKITQEFSYHFEPFDTIPKSLTIKPILSKIEDYTPDLNKKKWEGNGFTLSQGEIGSVKIINLKEESETVTLQYEVQGGHTYDQVVTVWLEDANGNYIGEQGTPLRVEGSVNQYEATFTSVDSTKDIYVVTAELQPIEFVEELEVTIDLNRSKWKE</sequence>
<feature type="domain" description="DUF5643" evidence="3">
    <location>
        <begin position="210"/>
        <end position="319"/>
    </location>
</feature>
<dbReference type="Gene3D" id="2.60.40.1630">
    <property type="entry name" value="bacillus anthracis domain"/>
    <property type="match status" value="1"/>
</dbReference>
<keyword evidence="1" id="KW-1133">Transmembrane helix</keyword>
<evidence type="ECO:0000259" key="3">
    <source>
        <dbReference type="Pfam" id="PF18705"/>
    </source>
</evidence>
<dbReference type="RefSeq" id="WP_174495709.1">
    <property type="nucleotide sequence ID" value="NZ_CADDWK010000004.1"/>
</dbReference>
<dbReference type="Pfam" id="PF18705">
    <property type="entry name" value="DUF5643"/>
    <property type="match status" value="1"/>
</dbReference>
<organism evidence="4 5">
    <name type="scientific">Salirhabdus euzebyi</name>
    <dbReference type="NCBI Taxonomy" id="394506"/>
    <lineage>
        <taxon>Bacteria</taxon>
        <taxon>Bacillati</taxon>
        <taxon>Bacillota</taxon>
        <taxon>Bacilli</taxon>
        <taxon>Bacillales</taxon>
        <taxon>Bacillaceae</taxon>
        <taxon>Salirhabdus</taxon>
    </lineage>
</organism>
<proteinExistence type="predicted"/>
<dbReference type="EMBL" id="JACHGH010000004">
    <property type="protein sequence ID" value="MBB6453182.1"/>
    <property type="molecule type" value="Genomic_DNA"/>
</dbReference>
<dbReference type="AlphaFoldDB" id="A0A841Q4A0"/>
<comment type="caution">
    <text evidence="4">The sequence shown here is derived from an EMBL/GenBank/DDBJ whole genome shotgun (WGS) entry which is preliminary data.</text>
</comment>